<dbReference type="EMBL" id="MU005780">
    <property type="protein sequence ID" value="KAF2705086.1"/>
    <property type="molecule type" value="Genomic_DNA"/>
</dbReference>
<sequence length="162" mass="18389">MHCRYKTVTKAKPSLMFVLQMSINVAHVQMQLKASFAAIMLLAHVYYAEEDIDVVLTRRIAALGSKDLRRKEKCLTIEKSFQRSTRKAAAHNLVYSKKHSSLRGRFLFSARLLNRRGSQTCIKERDMTAIGEVEDESAAEATANKQPKWSCDVTNEAKKPKT</sequence>
<reference evidence="2" key="1">
    <citation type="journal article" date="2020" name="Stud. Mycol.">
        <title>101 Dothideomycetes genomes: a test case for predicting lifestyles and emergence of pathogens.</title>
        <authorList>
            <person name="Haridas S."/>
            <person name="Albert R."/>
            <person name="Binder M."/>
            <person name="Bloem J."/>
            <person name="Labutti K."/>
            <person name="Salamov A."/>
            <person name="Andreopoulos B."/>
            <person name="Baker S."/>
            <person name="Barry K."/>
            <person name="Bills G."/>
            <person name="Bluhm B."/>
            <person name="Cannon C."/>
            <person name="Castanera R."/>
            <person name="Culley D."/>
            <person name="Daum C."/>
            <person name="Ezra D."/>
            <person name="Gonzalez J."/>
            <person name="Henrissat B."/>
            <person name="Kuo A."/>
            <person name="Liang C."/>
            <person name="Lipzen A."/>
            <person name="Lutzoni F."/>
            <person name="Magnuson J."/>
            <person name="Mondo S."/>
            <person name="Nolan M."/>
            <person name="Ohm R."/>
            <person name="Pangilinan J."/>
            <person name="Park H.-J."/>
            <person name="Ramirez L."/>
            <person name="Alfaro M."/>
            <person name="Sun H."/>
            <person name="Tritt A."/>
            <person name="Yoshinaga Y."/>
            <person name="Zwiers L.-H."/>
            <person name="Turgeon B."/>
            <person name="Goodwin S."/>
            <person name="Spatafora J."/>
            <person name="Crous P."/>
            <person name="Grigoriev I."/>
        </authorList>
    </citation>
    <scope>NUCLEOTIDE SEQUENCE</scope>
    <source>
        <strain evidence="2">CBS 279.74</strain>
    </source>
</reference>
<evidence type="ECO:0000256" key="1">
    <source>
        <dbReference type="SAM" id="MobiDB-lite"/>
    </source>
</evidence>
<evidence type="ECO:0000313" key="2">
    <source>
        <dbReference type="EMBL" id="KAF2705086.1"/>
    </source>
</evidence>
<evidence type="ECO:0000313" key="3">
    <source>
        <dbReference type="Proteomes" id="UP000799428"/>
    </source>
</evidence>
<keyword evidence="3" id="KW-1185">Reference proteome</keyword>
<gene>
    <name evidence="2" type="ORF">K504DRAFT_494439</name>
</gene>
<dbReference type="Proteomes" id="UP000799428">
    <property type="component" value="Unassembled WGS sequence"/>
</dbReference>
<organism evidence="2 3">
    <name type="scientific">Pleomassaria siparia CBS 279.74</name>
    <dbReference type="NCBI Taxonomy" id="1314801"/>
    <lineage>
        <taxon>Eukaryota</taxon>
        <taxon>Fungi</taxon>
        <taxon>Dikarya</taxon>
        <taxon>Ascomycota</taxon>
        <taxon>Pezizomycotina</taxon>
        <taxon>Dothideomycetes</taxon>
        <taxon>Pleosporomycetidae</taxon>
        <taxon>Pleosporales</taxon>
        <taxon>Pleomassariaceae</taxon>
        <taxon>Pleomassaria</taxon>
    </lineage>
</organism>
<proteinExistence type="predicted"/>
<name>A0A6G1JWV0_9PLEO</name>
<dbReference type="AlphaFoldDB" id="A0A6G1JWV0"/>
<feature type="region of interest" description="Disordered" evidence="1">
    <location>
        <begin position="138"/>
        <end position="162"/>
    </location>
</feature>
<protein>
    <submittedName>
        <fullName evidence="2">Uncharacterized protein</fullName>
    </submittedName>
</protein>
<accession>A0A6G1JWV0</accession>